<dbReference type="PANTHER" id="PTHR31284">
    <property type="entry name" value="ACID PHOSPHATASE-LIKE PROTEIN"/>
    <property type="match status" value="1"/>
</dbReference>
<organism evidence="5 6">
    <name type="scientific">Protea cynaroides</name>
    <dbReference type="NCBI Taxonomy" id="273540"/>
    <lineage>
        <taxon>Eukaryota</taxon>
        <taxon>Viridiplantae</taxon>
        <taxon>Streptophyta</taxon>
        <taxon>Embryophyta</taxon>
        <taxon>Tracheophyta</taxon>
        <taxon>Spermatophyta</taxon>
        <taxon>Magnoliopsida</taxon>
        <taxon>Proteales</taxon>
        <taxon>Proteaceae</taxon>
        <taxon>Protea</taxon>
    </lineage>
</organism>
<evidence type="ECO:0000313" key="6">
    <source>
        <dbReference type="Proteomes" id="UP001141806"/>
    </source>
</evidence>
<dbReference type="SUPFAM" id="SSF56784">
    <property type="entry name" value="HAD-like"/>
    <property type="match status" value="1"/>
</dbReference>
<dbReference type="Gene3D" id="3.40.50.1000">
    <property type="entry name" value="HAD superfamily/HAD-like"/>
    <property type="match status" value="1"/>
</dbReference>
<dbReference type="OrthoDB" id="59415at2759"/>
<sequence length="258" mass="29958">MKRNLALFLCFSNLLVGLAVAEWNIKGLRIWKNNDGLDITLKNYCEAWRINVELHNIRNFEIVPEECTDYIGKYMSSTQYMVDSERTIQECIIYLSNSFTLTGDGKDGWIFDVDDTLLSNIPYFKNHRHGGEKLNITSFEAWVRESNGRALEHTLNLFNQIKRKGIKIFLISSRGEHLRDATTENLFKVGYSNWHGLILRSGDDNCKTVQQYKEEQRKLLMSKGYRIWGIVGSQWSSLLGLPSPKRTFKLPNSLYYDP</sequence>
<feature type="signal peptide" evidence="4">
    <location>
        <begin position="1"/>
        <end position="21"/>
    </location>
</feature>
<dbReference type="Pfam" id="PF03767">
    <property type="entry name" value="Acid_phosphat_B"/>
    <property type="match status" value="1"/>
</dbReference>
<dbReference type="PANTHER" id="PTHR31284:SF24">
    <property type="entry name" value="ACID PHOSPHATASE"/>
    <property type="match status" value="1"/>
</dbReference>
<dbReference type="PIRSF" id="PIRSF002674">
    <property type="entry name" value="VSP"/>
    <property type="match status" value="1"/>
</dbReference>
<evidence type="ECO:0008006" key="7">
    <source>
        <dbReference type="Google" id="ProtNLM"/>
    </source>
</evidence>
<dbReference type="CDD" id="cd07535">
    <property type="entry name" value="HAD_VSP"/>
    <property type="match status" value="1"/>
</dbReference>
<gene>
    <name evidence="5" type="ORF">NE237_011414</name>
</gene>
<evidence type="ECO:0000256" key="4">
    <source>
        <dbReference type="SAM" id="SignalP"/>
    </source>
</evidence>
<dbReference type="AlphaFoldDB" id="A0A9Q0JWS1"/>
<accession>A0A9Q0JWS1</accession>
<dbReference type="InterPro" id="IPR014403">
    <property type="entry name" value="APS1/VSP"/>
</dbReference>
<dbReference type="InterPro" id="IPR005519">
    <property type="entry name" value="Acid_phosphat_B-like"/>
</dbReference>
<name>A0A9Q0JWS1_9MAGN</name>
<keyword evidence="6" id="KW-1185">Reference proteome</keyword>
<proteinExistence type="inferred from homology"/>
<evidence type="ECO:0000256" key="1">
    <source>
        <dbReference type="ARBA" id="ARBA00022729"/>
    </source>
</evidence>
<keyword evidence="1 4" id="KW-0732">Signal</keyword>
<dbReference type="NCBIfam" id="TIGR01675">
    <property type="entry name" value="plant-AP"/>
    <property type="match status" value="1"/>
</dbReference>
<keyword evidence="2" id="KW-0325">Glycoprotein</keyword>
<evidence type="ECO:0000256" key="3">
    <source>
        <dbReference type="PIRNR" id="PIRNR002674"/>
    </source>
</evidence>
<evidence type="ECO:0000313" key="5">
    <source>
        <dbReference type="EMBL" id="KAJ4954631.1"/>
    </source>
</evidence>
<comment type="caution">
    <text evidence="5">The sequence shown here is derived from an EMBL/GenBank/DDBJ whole genome shotgun (WGS) entry which is preliminary data.</text>
</comment>
<dbReference type="InterPro" id="IPR036412">
    <property type="entry name" value="HAD-like_sf"/>
</dbReference>
<feature type="chain" id="PRO_5040469432" description="Acid phosphatase 1" evidence="4">
    <location>
        <begin position="22"/>
        <end position="258"/>
    </location>
</feature>
<reference evidence="5" key="1">
    <citation type="journal article" date="2023" name="Plant J.">
        <title>The genome of the king protea, Protea cynaroides.</title>
        <authorList>
            <person name="Chang J."/>
            <person name="Duong T.A."/>
            <person name="Schoeman C."/>
            <person name="Ma X."/>
            <person name="Roodt D."/>
            <person name="Barker N."/>
            <person name="Li Z."/>
            <person name="Van de Peer Y."/>
            <person name="Mizrachi E."/>
        </authorList>
    </citation>
    <scope>NUCLEOTIDE SEQUENCE</scope>
    <source>
        <tissue evidence="5">Young leaves</tissue>
    </source>
</reference>
<dbReference type="EMBL" id="JAMYWD010000011">
    <property type="protein sequence ID" value="KAJ4954631.1"/>
    <property type="molecule type" value="Genomic_DNA"/>
</dbReference>
<comment type="similarity">
    <text evidence="3">Belongs to the APS1/VSP family.</text>
</comment>
<dbReference type="InterPro" id="IPR010028">
    <property type="entry name" value="Acid_phosphatase_pln"/>
</dbReference>
<dbReference type="InterPro" id="IPR023214">
    <property type="entry name" value="HAD_sf"/>
</dbReference>
<evidence type="ECO:0000256" key="2">
    <source>
        <dbReference type="ARBA" id="ARBA00023180"/>
    </source>
</evidence>
<dbReference type="Proteomes" id="UP001141806">
    <property type="component" value="Unassembled WGS sequence"/>
</dbReference>
<protein>
    <recommendedName>
        <fullName evidence="7">Acid phosphatase 1</fullName>
    </recommendedName>
</protein>
<dbReference type="GO" id="GO:0003993">
    <property type="term" value="F:acid phosphatase activity"/>
    <property type="evidence" value="ECO:0007669"/>
    <property type="project" value="InterPro"/>
</dbReference>